<comment type="similarity">
    <text evidence="1 5">Belongs to the N(4)/N(6)-methyltransferase family.</text>
</comment>
<evidence type="ECO:0000256" key="4">
    <source>
        <dbReference type="ARBA" id="ARBA00022747"/>
    </source>
</evidence>
<evidence type="ECO:0000256" key="5">
    <source>
        <dbReference type="RuleBase" id="RU362026"/>
    </source>
</evidence>
<dbReference type="InterPro" id="IPR002941">
    <property type="entry name" value="DNA_methylase_N4/N6"/>
</dbReference>
<dbReference type="SUPFAM" id="SSF53335">
    <property type="entry name" value="S-adenosyl-L-methionine-dependent methyltransferases"/>
    <property type="match status" value="1"/>
</dbReference>
<evidence type="ECO:0000259" key="6">
    <source>
        <dbReference type="Pfam" id="PF01555"/>
    </source>
</evidence>
<dbReference type="GO" id="GO:0005737">
    <property type="term" value="C:cytoplasm"/>
    <property type="evidence" value="ECO:0007669"/>
    <property type="project" value="TreeGrafter"/>
</dbReference>
<dbReference type="PROSITE" id="PS00092">
    <property type="entry name" value="N6_MTASE"/>
    <property type="match status" value="1"/>
</dbReference>
<dbReference type="EMBL" id="HE575138">
    <property type="protein sequence ID" value="CCC56121.1"/>
    <property type="molecule type" value="Genomic_DNA"/>
</dbReference>
<dbReference type="InterPro" id="IPR002052">
    <property type="entry name" value="DNA_methylase_N6_adenine_CS"/>
</dbReference>
<evidence type="ECO:0000313" key="7">
    <source>
        <dbReference type="EMBL" id="CCC56121.1"/>
    </source>
</evidence>
<dbReference type="InterPro" id="IPR029063">
    <property type="entry name" value="SAM-dependent_MTases_sf"/>
</dbReference>
<dbReference type="GO" id="GO:0003677">
    <property type="term" value="F:DNA binding"/>
    <property type="evidence" value="ECO:0007669"/>
    <property type="project" value="InterPro"/>
</dbReference>
<name>G0UEG9_9LACO</name>
<keyword evidence="2 7" id="KW-0489">Methyltransferase</keyword>
<protein>
    <recommendedName>
        <fullName evidence="5">Methyltransferase</fullName>
        <ecNumber evidence="5">2.1.1.-</ecNumber>
    </recommendedName>
</protein>
<accession>G0UEG9</accession>
<gene>
    <name evidence="7" type="ORF">WT2_00115</name>
</gene>
<dbReference type="PRINTS" id="PR00508">
    <property type="entry name" value="S21N4MTFRASE"/>
</dbReference>
<dbReference type="GO" id="GO:0008170">
    <property type="term" value="F:N-methyltransferase activity"/>
    <property type="evidence" value="ECO:0007669"/>
    <property type="project" value="InterPro"/>
</dbReference>
<dbReference type="GO" id="GO:0009007">
    <property type="term" value="F:site-specific DNA-methyltransferase (adenine-specific) activity"/>
    <property type="evidence" value="ECO:0007669"/>
    <property type="project" value="TreeGrafter"/>
</dbReference>
<reference evidence="7" key="1">
    <citation type="journal article" date="2011" name="J. Bacteriol.">
        <title>Genome Sequence of Weissella thailandensis fsh4-2.</title>
        <authorList>
            <person name="Benomar N."/>
            <person name="Abriouel H."/>
            <person name="Lee H."/>
            <person name="Cho G.S."/>
            <person name="Huch M."/>
            <person name="Pulido R.P."/>
            <person name="Holzapfel W.H."/>
            <person name="Galvez A."/>
            <person name="Franz C.M."/>
        </authorList>
    </citation>
    <scope>NUCLEOTIDE SEQUENCE</scope>
    <source>
        <strain evidence="7">Fsh4-2</strain>
    </source>
</reference>
<dbReference type="PANTHER" id="PTHR13370:SF3">
    <property type="entry name" value="TRNA (GUANINE(10)-N2)-METHYLTRANSFERASE HOMOLOG"/>
    <property type="match status" value="1"/>
</dbReference>
<proteinExistence type="inferred from homology"/>
<evidence type="ECO:0000256" key="1">
    <source>
        <dbReference type="ARBA" id="ARBA00006594"/>
    </source>
</evidence>
<dbReference type="GO" id="GO:0009307">
    <property type="term" value="P:DNA restriction-modification system"/>
    <property type="evidence" value="ECO:0007669"/>
    <property type="project" value="UniProtKB-KW"/>
</dbReference>
<organism evidence="7">
    <name type="scientific">Weissella thailandensis fsh4-2</name>
    <dbReference type="NCBI Taxonomy" id="1056112"/>
    <lineage>
        <taxon>Bacteria</taxon>
        <taxon>Bacillati</taxon>
        <taxon>Bacillota</taxon>
        <taxon>Bacilli</taxon>
        <taxon>Lactobacillales</taxon>
        <taxon>Lactobacillaceae</taxon>
        <taxon>Weissella</taxon>
    </lineage>
</organism>
<keyword evidence="4" id="KW-0680">Restriction system</keyword>
<sequence length="218" mass="25179">MDHIITDPPYNISQKNNFHTMKSAHRKGVDFGEWDKNFDLYSWIPLYGKLVRKGGSFIIFTSYRFISYMADTLENSGFVVKDILKWEKTNPMPRNVNRRYVQDTEFAIWAVKPGEKWIFNKPDSLAYLRAEFKTSTVSGAERTSHPTQKSLKLMKNIIEIHTNCGETILDPFMGSGTTGVASISLDRNFIGNELDLEYFEIANSRLKKITEEQSKLLF</sequence>
<dbReference type="InterPro" id="IPR001091">
    <property type="entry name" value="RM_Methyltransferase"/>
</dbReference>
<reference evidence="7" key="2">
    <citation type="submission" date="2011-07" db="EMBL/GenBank/DDBJ databases">
        <authorList>
            <person name="Franz C."/>
        </authorList>
    </citation>
    <scope>NUCLEOTIDE SEQUENCE</scope>
    <source>
        <strain evidence="7">Fsh4-2</strain>
    </source>
</reference>
<feature type="domain" description="DNA methylase N-4/N-6" evidence="6">
    <location>
        <begin position="2"/>
        <end position="203"/>
    </location>
</feature>
<dbReference type="GO" id="GO:0032259">
    <property type="term" value="P:methylation"/>
    <property type="evidence" value="ECO:0007669"/>
    <property type="project" value="UniProtKB-KW"/>
</dbReference>
<dbReference type="REBASE" id="38713">
    <property type="entry name" value="M1.Wth42ORF115P"/>
</dbReference>
<dbReference type="Gene3D" id="3.40.50.150">
    <property type="entry name" value="Vaccinia Virus protein VP39"/>
    <property type="match status" value="1"/>
</dbReference>
<evidence type="ECO:0000256" key="2">
    <source>
        <dbReference type="ARBA" id="ARBA00022603"/>
    </source>
</evidence>
<keyword evidence="3 7" id="KW-0808">Transferase</keyword>
<dbReference type="AlphaFoldDB" id="G0UEG9"/>
<dbReference type="Pfam" id="PF01555">
    <property type="entry name" value="N6_N4_Mtase"/>
    <property type="match status" value="1"/>
</dbReference>
<dbReference type="EC" id="2.1.1.-" evidence="5"/>
<evidence type="ECO:0000256" key="3">
    <source>
        <dbReference type="ARBA" id="ARBA00022679"/>
    </source>
</evidence>
<dbReference type="PANTHER" id="PTHR13370">
    <property type="entry name" value="RNA METHYLASE-RELATED"/>
    <property type="match status" value="1"/>
</dbReference>